<protein>
    <submittedName>
        <fullName evidence="1">Uncharacterized protein</fullName>
    </submittedName>
</protein>
<gene>
    <name evidence="1" type="ORF">PIB30_009275</name>
</gene>
<dbReference type="Proteomes" id="UP001341840">
    <property type="component" value="Unassembled WGS sequence"/>
</dbReference>
<reference evidence="1 2" key="1">
    <citation type="journal article" date="2023" name="Plants (Basel)">
        <title>Bridging the Gap: Combining Genomics and Transcriptomics Approaches to Understand Stylosanthes scabra, an Orphan Legume from the Brazilian Caatinga.</title>
        <authorList>
            <person name="Ferreira-Neto J.R.C."/>
            <person name="da Silva M.D."/>
            <person name="Binneck E."/>
            <person name="de Melo N.F."/>
            <person name="da Silva R.H."/>
            <person name="de Melo A.L.T.M."/>
            <person name="Pandolfi V."/>
            <person name="Bustamante F.O."/>
            <person name="Brasileiro-Vidal A.C."/>
            <person name="Benko-Iseppon A.M."/>
        </authorList>
    </citation>
    <scope>NUCLEOTIDE SEQUENCE [LARGE SCALE GENOMIC DNA]</scope>
    <source>
        <tissue evidence="1">Leaves</tissue>
    </source>
</reference>
<evidence type="ECO:0000313" key="2">
    <source>
        <dbReference type="Proteomes" id="UP001341840"/>
    </source>
</evidence>
<comment type="caution">
    <text evidence="1">The sequence shown here is derived from an EMBL/GenBank/DDBJ whole genome shotgun (WGS) entry which is preliminary data.</text>
</comment>
<proteinExistence type="predicted"/>
<dbReference type="EMBL" id="JASCZI010030229">
    <property type="protein sequence ID" value="MED6119172.1"/>
    <property type="molecule type" value="Genomic_DNA"/>
</dbReference>
<accession>A0ABU6R687</accession>
<keyword evidence="2" id="KW-1185">Reference proteome</keyword>
<organism evidence="1 2">
    <name type="scientific">Stylosanthes scabra</name>
    <dbReference type="NCBI Taxonomy" id="79078"/>
    <lineage>
        <taxon>Eukaryota</taxon>
        <taxon>Viridiplantae</taxon>
        <taxon>Streptophyta</taxon>
        <taxon>Embryophyta</taxon>
        <taxon>Tracheophyta</taxon>
        <taxon>Spermatophyta</taxon>
        <taxon>Magnoliopsida</taxon>
        <taxon>eudicotyledons</taxon>
        <taxon>Gunneridae</taxon>
        <taxon>Pentapetalae</taxon>
        <taxon>rosids</taxon>
        <taxon>fabids</taxon>
        <taxon>Fabales</taxon>
        <taxon>Fabaceae</taxon>
        <taxon>Papilionoideae</taxon>
        <taxon>50 kb inversion clade</taxon>
        <taxon>dalbergioids sensu lato</taxon>
        <taxon>Dalbergieae</taxon>
        <taxon>Pterocarpus clade</taxon>
        <taxon>Stylosanthes</taxon>
    </lineage>
</organism>
<name>A0ABU6R687_9FABA</name>
<sequence length="115" mass="13223">MPRNSAYSDLYGDLPRIDDVLADLYTSSERCPTWGKPDLGHLPLHLRLQTSTRPTWRELRGKLPLTQLKSPTKDGFSLQTWHRSALQVRPPTRSSEDLRRLHFGLIRKQASGFLT</sequence>
<evidence type="ECO:0000313" key="1">
    <source>
        <dbReference type="EMBL" id="MED6119172.1"/>
    </source>
</evidence>